<evidence type="ECO:0000313" key="11">
    <source>
        <dbReference type="EMBL" id="MPA50467.1"/>
    </source>
</evidence>
<dbReference type="GO" id="GO:0005886">
    <property type="term" value="C:plasma membrane"/>
    <property type="evidence" value="ECO:0007669"/>
    <property type="project" value="UniProtKB-SubCell"/>
</dbReference>
<feature type="transmembrane region" description="Helical" evidence="10">
    <location>
        <begin position="187"/>
        <end position="208"/>
    </location>
</feature>
<feature type="transmembrane region" description="Helical" evidence="10">
    <location>
        <begin position="375"/>
        <end position="400"/>
    </location>
</feature>
<dbReference type="Pfam" id="PF02537">
    <property type="entry name" value="CRCB"/>
    <property type="match status" value="2"/>
</dbReference>
<reference evidence="11" key="1">
    <citation type="submission" date="2019-08" db="EMBL/GenBank/DDBJ databases">
        <title>Reference gene set and small RNA set construction with multiple tissues from Davidia involucrata Baill.</title>
        <authorList>
            <person name="Yang H."/>
            <person name="Zhou C."/>
            <person name="Li G."/>
            <person name="Wang J."/>
            <person name="Gao P."/>
            <person name="Wang M."/>
            <person name="Wang R."/>
            <person name="Zhao Y."/>
        </authorList>
    </citation>
    <scope>NUCLEOTIDE SEQUENCE</scope>
    <source>
        <tissue evidence="11">Mixed with DoveR01_LX</tissue>
    </source>
</reference>
<evidence type="ECO:0000256" key="8">
    <source>
        <dbReference type="ARBA" id="ARBA00035585"/>
    </source>
</evidence>
<feature type="compositionally biased region" description="Basic and acidic residues" evidence="9">
    <location>
        <begin position="1"/>
        <end position="12"/>
    </location>
</feature>
<comment type="function">
    <text evidence="1">Fluoride channel required for the rapid expulsion of cytoplasmic fluoride.</text>
</comment>
<evidence type="ECO:0000256" key="6">
    <source>
        <dbReference type="ARBA" id="ARBA00023136"/>
    </source>
</evidence>
<evidence type="ECO:0000256" key="9">
    <source>
        <dbReference type="SAM" id="MobiDB-lite"/>
    </source>
</evidence>
<evidence type="ECO:0000256" key="2">
    <source>
        <dbReference type="ARBA" id="ARBA00004651"/>
    </source>
</evidence>
<feature type="transmembrane region" description="Helical" evidence="10">
    <location>
        <begin position="220"/>
        <end position="239"/>
    </location>
</feature>
<comment type="catalytic activity">
    <reaction evidence="8">
        <text>fluoride(in) = fluoride(out)</text>
        <dbReference type="Rhea" id="RHEA:76159"/>
        <dbReference type="ChEBI" id="CHEBI:17051"/>
    </reaction>
    <physiologicalReaction direction="left-to-right" evidence="8">
        <dbReference type="Rhea" id="RHEA:76160"/>
    </physiologicalReaction>
</comment>
<feature type="transmembrane region" description="Helical" evidence="10">
    <location>
        <begin position="412"/>
        <end position="434"/>
    </location>
</feature>
<feature type="transmembrane region" description="Helical" evidence="10">
    <location>
        <begin position="446"/>
        <end position="467"/>
    </location>
</feature>
<feature type="region of interest" description="Disordered" evidence="9">
    <location>
        <begin position="1"/>
        <end position="54"/>
    </location>
</feature>
<dbReference type="InterPro" id="IPR003691">
    <property type="entry name" value="FluC"/>
</dbReference>
<keyword evidence="4 10" id="KW-0812">Transmembrane</keyword>
<proteinExistence type="inferred from homology"/>
<accession>A0A5B7A1G2</accession>
<keyword evidence="5 10" id="KW-1133">Transmembrane helix</keyword>
<evidence type="ECO:0000256" key="5">
    <source>
        <dbReference type="ARBA" id="ARBA00022989"/>
    </source>
</evidence>
<gene>
    <name evidence="11" type="ORF">Din_019908</name>
</gene>
<keyword evidence="3" id="KW-1003">Cell membrane</keyword>
<feature type="transmembrane region" description="Helical" evidence="10">
    <location>
        <begin position="343"/>
        <end position="363"/>
    </location>
</feature>
<organism evidence="11">
    <name type="scientific">Davidia involucrata</name>
    <name type="common">Dove tree</name>
    <dbReference type="NCBI Taxonomy" id="16924"/>
    <lineage>
        <taxon>Eukaryota</taxon>
        <taxon>Viridiplantae</taxon>
        <taxon>Streptophyta</taxon>
        <taxon>Embryophyta</taxon>
        <taxon>Tracheophyta</taxon>
        <taxon>Spermatophyta</taxon>
        <taxon>Magnoliopsida</taxon>
        <taxon>eudicotyledons</taxon>
        <taxon>Gunneridae</taxon>
        <taxon>Pentapetalae</taxon>
        <taxon>asterids</taxon>
        <taxon>Cornales</taxon>
        <taxon>Nyssaceae</taxon>
        <taxon>Davidia</taxon>
    </lineage>
</organism>
<dbReference type="EMBL" id="GHES01019908">
    <property type="protein sequence ID" value="MPA50467.1"/>
    <property type="molecule type" value="Transcribed_RNA"/>
</dbReference>
<protein>
    <submittedName>
        <fullName evidence="11">Uncharacterized protein</fullName>
    </submittedName>
</protein>
<dbReference type="GO" id="GO:1903425">
    <property type="term" value="F:fluoride transmembrane transporter activity"/>
    <property type="evidence" value="ECO:0007669"/>
    <property type="project" value="TreeGrafter"/>
</dbReference>
<evidence type="ECO:0000256" key="7">
    <source>
        <dbReference type="ARBA" id="ARBA00035120"/>
    </source>
</evidence>
<name>A0A5B7A1G2_DAVIN</name>
<dbReference type="AlphaFoldDB" id="A0A5B7A1G2"/>
<comment type="similarity">
    <text evidence="7">Belongs to the fluoride channel Fluc/FEX (TC 1.A.43) family.</text>
</comment>
<dbReference type="PANTHER" id="PTHR28259">
    <property type="entry name" value="FLUORIDE EXPORT PROTEIN 1-RELATED"/>
    <property type="match status" value="1"/>
</dbReference>
<feature type="transmembrane region" description="Helical" evidence="10">
    <location>
        <begin position="251"/>
        <end position="274"/>
    </location>
</feature>
<evidence type="ECO:0000256" key="4">
    <source>
        <dbReference type="ARBA" id="ARBA00022692"/>
    </source>
</evidence>
<feature type="transmembrane region" description="Helical" evidence="10">
    <location>
        <begin position="311"/>
        <end position="331"/>
    </location>
</feature>
<comment type="subcellular location">
    <subcellularLocation>
        <location evidence="2">Cell membrane</location>
        <topology evidence="2">Multi-pass membrane protein</topology>
    </subcellularLocation>
</comment>
<dbReference type="PANTHER" id="PTHR28259:SF1">
    <property type="entry name" value="FLUORIDE EXPORT PROTEIN 1-RELATED"/>
    <property type="match status" value="1"/>
</dbReference>
<evidence type="ECO:0000256" key="3">
    <source>
        <dbReference type="ARBA" id="ARBA00022475"/>
    </source>
</evidence>
<keyword evidence="6 10" id="KW-0472">Membrane</keyword>
<sequence>MDHENETNDLEPRQSGSFGRTSSAGSSLRRRSFSLSRAVPPQMDDDLESETVSEAGDIGDRALYSNTCTESGRLRVSFDNAIENGVVPIPEDTLLQSYGFGSRDPAASDTVSPVTPLPAEIISPLSTDAIKHSGDKKQENKKELPWLLEYISCLIHLAVFGILGVLTRYLLQKLFGPEEIGATSDQSYMYFDLPSNMVGSFLMGWWGIVFKADISEVSDLLAIGLTTGYLGSLTTFSGWNQKMLDLSVEGQWFFAFLGFLIGLFLVGYSIIFGVETAKGFKWILKILNTSSKHGISSSKSNWKVDNCKRHLAVMVVLVLMLGLLYGVSVALEKREFNSGSSGAQLWLACTVAPLGVWIRWFLARFNGRGLGRAGLLKWIPFGTLIANVSAACVMAALATVKKAVKTKDCNTIATGIQFGLMGCLSTVSTFIAEFHAMRQSNHPWRAYAYALITIVISFGLGTLIYSVPVWTKGYN</sequence>
<feature type="transmembrane region" description="Helical" evidence="10">
    <location>
        <begin position="146"/>
        <end position="167"/>
    </location>
</feature>
<feature type="compositionally biased region" description="Low complexity" evidence="9">
    <location>
        <begin position="19"/>
        <end position="38"/>
    </location>
</feature>
<evidence type="ECO:0000256" key="10">
    <source>
        <dbReference type="SAM" id="Phobius"/>
    </source>
</evidence>
<evidence type="ECO:0000256" key="1">
    <source>
        <dbReference type="ARBA" id="ARBA00002598"/>
    </source>
</evidence>